<sequence>MDTDPRAEPGARIACRGKIRSGAANAKNGRTAGAMAWG</sequence>
<gene>
    <name evidence="1" type="ORF">PLANPX_0055</name>
</gene>
<accession>A0A5K7X7K4</accession>
<evidence type="ECO:0000313" key="2">
    <source>
        <dbReference type="Proteomes" id="UP000326837"/>
    </source>
</evidence>
<evidence type="ECO:0000313" key="1">
    <source>
        <dbReference type="EMBL" id="BBO30443.1"/>
    </source>
</evidence>
<dbReference type="EMBL" id="AP021861">
    <property type="protein sequence ID" value="BBO30443.1"/>
    <property type="molecule type" value="Genomic_DNA"/>
</dbReference>
<protein>
    <submittedName>
        <fullName evidence="1">Uncharacterized protein</fullName>
    </submittedName>
</protein>
<organism evidence="1 2">
    <name type="scientific">Lacipirellula parvula</name>
    <dbReference type="NCBI Taxonomy" id="2650471"/>
    <lineage>
        <taxon>Bacteria</taxon>
        <taxon>Pseudomonadati</taxon>
        <taxon>Planctomycetota</taxon>
        <taxon>Planctomycetia</taxon>
        <taxon>Pirellulales</taxon>
        <taxon>Lacipirellulaceae</taxon>
        <taxon>Lacipirellula</taxon>
    </lineage>
</organism>
<proteinExistence type="predicted"/>
<dbReference type="Proteomes" id="UP000326837">
    <property type="component" value="Chromosome"/>
</dbReference>
<name>A0A5K7X7K4_9BACT</name>
<dbReference type="AlphaFoldDB" id="A0A5K7X7K4"/>
<reference evidence="2" key="1">
    <citation type="submission" date="2019-10" db="EMBL/GenBank/DDBJ databases">
        <title>Lacipirellula parvula gen. nov., sp. nov., representing a lineage of planctomycetes widespread in freshwater anoxic habitats, and description of the family Lacipirellulaceae.</title>
        <authorList>
            <person name="Dedysh S.N."/>
            <person name="Kulichevskaya I.S."/>
            <person name="Beletsky A.V."/>
            <person name="Rakitin A.L."/>
            <person name="Mardanov A.V."/>
            <person name="Ivanova A.A."/>
            <person name="Saltykova V.X."/>
            <person name="Rijpstra W.I.C."/>
            <person name="Sinninghe Damste J.S."/>
            <person name="Ravin N.V."/>
        </authorList>
    </citation>
    <scope>NUCLEOTIDE SEQUENCE [LARGE SCALE GENOMIC DNA]</scope>
    <source>
        <strain evidence="2">PX69</strain>
    </source>
</reference>
<keyword evidence="2" id="KW-1185">Reference proteome</keyword>
<dbReference type="KEGG" id="lpav:PLANPX_0055"/>